<protein>
    <submittedName>
        <fullName evidence="2">Allergen V5/Tpx-1 related protein</fullName>
    </submittedName>
</protein>
<dbReference type="AlphaFoldDB" id="S6VRD9"/>
<dbReference type="EMBL" id="AOKG01001121">
    <property type="protein sequence ID" value="EPN53992.1"/>
    <property type="molecule type" value="Genomic_DNA"/>
</dbReference>
<reference evidence="2 3" key="1">
    <citation type="journal article" date="2013" name="PLoS Pathog.">
        <title>Genomic analysis of the Kiwifruit pathogen Pseudomonas syringae pv. actinidiae provides insight into the origins of an emergent plant disease.</title>
        <authorList>
            <person name="McCann H.C."/>
            <person name="Rikkerink E.H."/>
            <person name="Bertels F."/>
            <person name="Fiers M."/>
            <person name="Lu A."/>
            <person name="Rees-George J."/>
            <person name="Andersen M.T."/>
            <person name="Gleave A.P."/>
            <person name="Haubold B."/>
            <person name="Wohlers M.W."/>
            <person name="Guttman D.S."/>
            <person name="Wang P.W."/>
            <person name="Straub C."/>
            <person name="Vanneste J.L."/>
            <person name="Rainey P.B."/>
            <person name="Templeton M.D."/>
        </authorList>
    </citation>
    <scope>NUCLEOTIDE SEQUENCE [LARGE SCALE GENOMIC DNA]</scope>
    <source>
        <strain evidence="2 3">ICMP 18807</strain>
    </source>
</reference>
<evidence type="ECO:0000313" key="3">
    <source>
        <dbReference type="Proteomes" id="UP000015729"/>
    </source>
</evidence>
<dbReference type="PATRIC" id="fig|1194404.4.peg.3370"/>
<proteinExistence type="predicted"/>
<sequence length="68" mass="7206">MSVISSVLRRPRLSVSLSLLGVLSSALFASAALAGDETQLIESLNAYRGQAQRCGEQVSMELPPLTTD</sequence>
<keyword evidence="1" id="KW-0732">Signal</keyword>
<comment type="caution">
    <text evidence="2">The sequence shown here is derived from an EMBL/GenBank/DDBJ whole genome shotgun (WGS) entry which is preliminary data.</text>
</comment>
<evidence type="ECO:0000256" key="1">
    <source>
        <dbReference type="SAM" id="SignalP"/>
    </source>
</evidence>
<feature type="non-terminal residue" evidence="2">
    <location>
        <position position="68"/>
    </location>
</feature>
<gene>
    <name evidence="2" type="ORF">A244_16344</name>
</gene>
<dbReference type="Proteomes" id="UP000015729">
    <property type="component" value="Unassembled WGS sequence"/>
</dbReference>
<name>S6VRD9_PSESF</name>
<organism evidence="2 3">
    <name type="scientific">Pseudomonas syringae pv. actinidiae ICMP 18807</name>
    <dbReference type="NCBI Taxonomy" id="1194404"/>
    <lineage>
        <taxon>Bacteria</taxon>
        <taxon>Pseudomonadati</taxon>
        <taxon>Pseudomonadota</taxon>
        <taxon>Gammaproteobacteria</taxon>
        <taxon>Pseudomonadales</taxon>
        <taxon>Pseudomonadaceae</taxon>
        <taxon>Pseudomonas</taxon>
        <taxon>Pseudomonas syringae</taxon>
    </lineage>
</organism>
<evidence type="ECO:0000313" key="2">
    <source>
        <dbReference type="EMBL" id="EPN53992.1"/>
    </source>
</evidence>
<accession>S6VRD9</accession>
<feature type="signal peptide" evidence="1">
    <location>
        <begin position="1"/>
        <end position="34"/>
    </location>
</feature>
<feature type="chain" id="PRO_5004542584" evidence="1">
    <location>
        <begin position="35"/>
        <end position="68"/>
    </location>
</feature>